<evidence type="ECO:0000313" key="1">
    <source>
        <dbReference type="EMBL" id="KAF9474065.1"/>
    </source>
</evidence>
<dbReference type="AlphaFoldDB" id="A0A9P5YUK7"/>
<dbReference type="EMBL" id="MU155399">
    <property type="protein sequence ID" value="KAF9474065.1"/>
    <property type="molecule type" value="Genomic_DNA"/>
</dbReference>
<protein>
    <submittedName>
        <fullName evidence="1">Uncharacterized protein</fullName>
    </submittedName>
</protein>
<evidence type="ECO:0000313" key="2">
    <source>
        <dbReference type="Proteomes" id="UP000807469"/>
    </source>
</evidence>
<dbReference type="Proteomes" id="UP000807469">
    <property type="component" value="Unassembled WGS sequence"/>
</dbReference>
<gene>
    <name evidence="1" type="ORF">BDN70DRAFT_344117</name>
</gene>
<comment type="caution">
    <text evidence="1">The sequence shown here is derived from an EMBL/GenBank/DDBJ whole genome shotgun (WGS) entry which is preliminary data.</text>
</comment>
<accession>A0A9P5YUK7</accession>
<keyword evidence="2" id="KW-1185">Reference proteome</keyword>
<reference evidence="1" key="1">
    <citation type="submission" date="2020-11" db="EMBL/GenBank/DDBJ databases">
        <authorList>
            <consortium name="DOE Joint Genome Institute"/>
            <person name="Ahrendt S."/>
            <person name="Riley R."/>
            <person name="Andreopoulos W."/>
            <person name="Labutti K."/>
            <person name="Pangilinan J."/>
            <person name="Ruiz-Duenas F.J."/>
            <person name="Barrasa J.M."/>
            <person name="Sanchez-Garcia M."/>
            <person name="Camarero S."/>
            <person name="Miyauchi S."/>
            <person name="Serrano A."/>
            <person name="Linde D."/>
            <person name="Babiker R."/>
            <person name="Drula E."/>
            <person name="Ayuso-Fernandez I."/>
            <person name="Pacheco R."/>
            <person name="Padilla G."/>
            <person name="Ferreira P."/>
            <person name="Barriuso J."/>
            <person name="Kellner H."/>
            <person name="Castanera R."/>
            <person name="Alfaro M."/>
            <person name="Ramirez L."/>
            <person name="Pisabarro A.G."/>
            <person name="Kuo A."/>
            <person name="Tritt A."/>
            <person name="Lipzen A."/>
            <person name="He G."/>
            <person name="Yan M."/>
            <person name="Ng V."/>
            <person name="Cullen D."/>
            <person name="Martin F."/>
            <person name="Rosso M.-N."/>
            <person name="Henrissat B."/>
            <person name="Hibbett D."/>
            <person name="Martinez A.T."/>
            <person name="Grigoriev I.V."/>
        </authorList>
    </citation>
    <scope>NUCLEOTIDE SEQUENCE</scope>
    <source>
        <strain evidence="1">CIRM-BRFM 674</strain>
    </source>
</reference>
<name>A0A9P5YUK7_9AGAR</name>
<organism evidence="1 2">
    <name type="scientific">Pholiota conissans</name>
    <dbReference type="NCBI Taxonomy" id="109636"/>
    <lineage>
        <taxon>Eukaryota</taxon>
        <taxon>Fungi</taxon>
        <taxon>Dikarya</taxon>
        <taxon>Basidiomycota</taxon>
        <taxon>Agaricomycotina</taxon>
        <taxon>Agaricomycetes</taxon>
        <taxon>Agaricomycetidae</taxon>
        <taxon>Agaricales</taxon>
        <taxon>Agaricineae</taxon>
        <taxon>Strophariaceae</taxon>
        <taxon>Pholiota</taxon>
    </lineage>
</organism>
<proteinExistence type="predicted"/>
<sequence length="147" mass="15949">MTFAISPPSIALLFIANPIATRAHSPRHPLPHICSVCAKTLVSNARTVVQLARMPIHTDIMVHGAQPSSFQLLFPSISTLFHPSPCPVSYPSHTSPSFLPCPSSVTISLVAYVLHQHVCRNCPSGCIKRTGRHVRGLKRDVVDILDG</sequence>